<feature type="compositionally biased region" description="Basic and acidic residues" evidence="10">
    <location>
        <begin position="462"/>
        <end position="476"/>
    </location>
</feature>
<dbReference type="AlphaFoldDB" id="A0A8S4A8W1"/>
<comment type="caution">
    <text evidence="12">The sequence shown here is derived from an EMBL/GenBank/DDBJ whole genome shotgun (WGS) entry which is preliminary data.</text>
</comment>
<keyword evidence="13" id="KW-1185">Reference proteome</keyword>
<feature type="non-terminal residue" evidence="12">
    <location>
        <position position="476"/>
    </location>
</feature>
<evidence type="ECO:0000256" key="3">
    <source>
        <dbReference type="ARBA" id="ARBA00004496"/>
    </source>
</evidence>
<keyword evidence="8" id="KW-0694">RNA-binding</keyword>
<dbReference type="GO" id="GO:0005737">
    <property type="term" value="C:cytoplasm"/>
    <property type="evidence" value="ECO:0007669"/>
    <property type="project" value="UniProtKB-SubCell"/>
</dbReference>
<feature type="region of interest" description="Disordered" evidence="10">
    <location>
        <begin position="1"/>
        <end position="70"/>
    </location>
</feature>
<dbReference type="InterPro" id="IPR047857">
    <property type="entry name" value="Snurportin1_C"/>
</dbReference>
<evidence type="ECO:0000256" key="10">
    <source>
        <dbReference type="SAM" id="MobiDB-lite"/>
    </source>
</evidence>
<dbReference type="Proteomes" id="UP000678393">
    <property type="component" value="Unassembled WGS sequence"/>
</dbReference>
<dbReference type="SUPFAM" id="SSF56091">
    <property type="entry name" value="DNA ligase/mRNA capping enzyme, catalytic domain"/>
    <property type="match status" value="1"/>
</dbReference>
<keyword evidence="9" id="KW-0539">Nucleus</keyword>
<dbReference type="GO" id="GO:0003723">
    <property type="term" value="F:RNA binding"/>
    <property type="evidence" value="ECO:0007669"/>
    <property type="project" value="UniProtKB-KW"/>
</dbReference>
<name>A0A8S4A8W1_9EUPU</name>
<keyword evidence="6" id="KW-0813">Transport</keyword>
<keyword evidence="7" id="KW-0963">Cytoplasm</keyword>
<evidence type="ECO:0000259" key="11">
    <source>
        <dbReference type="Pfam" id="PF21974"/>
    </source>
</evidence>
<gene>
    <name evidence="12" type="ORF">CUNI_LOCUS22246</name>
</gene>
<proteinExistence type="inferred from homology"/>
<evidence type="ECO:0000256" key="2">
    <source>
        <dbReference type="ARBA" id="ARBA00004123"/>
    </source>
</evidence>
<sequence>MAMIEDMSLSLDNDSSQSGFGQAVVSKDETNASNNSSAQKKGDKSASKSGKSNKKSPSQGSSQSQSSRRNGLLDKLHRDGYVYEGHTQAFLNFLSRTNPETRNVKSKVFKNQLMMAENMDEIPTSFAKNWLMVVTPVGSRCLVVASMGHTGAYSKTGYHIISHPSNLPMGNKAMQGYGACVLDCIYCNETETYFVLDIMFWDGQPLYDCETHVRFRQLQERVREYDLGRPSRQNPYPFVPLKTFTPTKSNICSAVKLAPYMIDGLLFYHKEATYTPGTTPLVLWLTLDRLPTKMKIEIPEMGIVTAVSYKDPVALALAHGVSPAIISQVYPTGAGMRGRTTRNGRGQGREAQVPGRGYQEPSVIPGSQRFYSGQQPRRGQGLRYQNEDYGYLTDMMMNLNVSCQGPYGQILNAGGPFYGNYNMNNSASSFYGRRDVGQRKFQQLPQTKSKGEKKKKKGQSPRSDEQKQANWDEPHS</sequence>
<feature type="compositionally biased region" description="Low complexity" evidence="10">
    <location>
        <begin position="47"/>
        <end position="67"/>
    </location>
</feature>
<dbReference type="GO" id="GO:0061015">
    <property type="term" value="P:snRNA import into nucleus"/>
    <property type="evidence" value="ECO:0007669"/>
    <property type="project" value="InterPro"/>
</dbReference>
<comment type="function">
    <text evidence="1">Functions as an U snRNP-specific nuclear import adapter. Involved in the trimethylguanosine (m3G)-cap-dependent nuclear import of U snRNPs. Binds specifically to the terminal m3G-cap U snRNAs.</text>
</comment>
<dbReference type="EMBL" id="CAJHNH020008558">
    <property type="protein sequence ID" value="CAG5136688.1"/>
    <property type="molecule type" value="Genomic_DNA"/>
</dbReference>
<evidence type="ECO:0000256" key="9">
    <source>
        <dbReference type="ARBA" id="ARBA00023242"/>
    </source>
</evidence>
<reference evidence="12" key="1">
    <citation type="submission" date="2021-04" db="EMBL/GenBank/DDBJ databases">
        <authorList>
            <consortium name="Molecular Ecology Group"/>
        </authorList>
    </citation>
    <scope>NUCLEOTIDE SEQUENCE</scope>
</reference>
<evidence type="ECO:0000256" key="5">
    <source>
        <dbReference type="ARBA" id="ARBA00016034"/>
    </source>
</evidence>
<comment type="similarity">
    <text evidence="4">Belongs to the snurportin family.</text>
</comment>
<dbReference type="PANTHER" id="PTHR13403:SF6">
    <property type="entry name" value="SNURPORTIN-1"/>
    <property type="match status" value="1"/>
</dbReference>
<evidence type="ECO:0000256" key="7">
    <source>
        <dbReference type="ARBA" id="ARBA00022490"/>
    </source>
</evidence>
<feature type="domain" description="Snurportin-1 m3G cap-binding" evidence="11">
    <location>
        <begin position="112"/>
        <end position="285"/>
    </location>
</feature>
<evidence type="ECO:0000313" key="12">
    <source>
        <dbReference type="EMBL" id="CAG5136688.1"/>
    </source>
</evidence>
<dbReference type="InterPro" id="IPR017336">
    <property type="entry name" value="Snurportin-1"/>
</dbReference>
<evidence type="ECO:0000256" key="6">
    <source>
        <dbReference type="ARBA" id="ARBA00022448"/>
    </source>
</evidence>
<feature type="region of interest" description="Disordered" evidence="10">
    <location>
        <begin position="336"/>
        <end position="359"/>
    </location>
</feature>
<feature type="compositionally biased region" description="Polar residues" evidence="10">
    <location>
        <begin position="10"/>
        <end position="20"/>
    </location>
</feature>
<protein>
    <recommendedName>
        <fullName evidence="5">Snurportin-1</fullName>
    </recommendedName>
</protein>
<dbReference type="GO" id="GO:0005634">
    <property type="term" value="C:nucleus"/>
    <property type="evidence" value="ECO:0007669"/>
    <property type="project" value="UniProtKB-SubCell"/>
</dbReference>
<dbReference type="PANTHER" id="PTHR13403">
    <property type="entry name" value="SNURPORTIN1 RNUT1 PROTEIN RNA, U TRANSPORTER 1"/>
    <property type="match status" value="1"/>
</dbReference>
<accession>A0A8S4A8W1</accession>
<evidence type="ECO:0000313" key="13">
    <source>
        <dbReference type="Proteomes" id="UP000678393"/>
    </source>
</evidence>
<feature type="region of interest" description="Disordered" evidence="10">
    <location>
        <begin position="436"/>
        <end position="476"/>
    </location>
</feature>
<evidence type="ECO:0000256" key="1">
    <source>
        <dbReference type="ARBA" id="ARBA00003975"/>
    </source>
</evidence>
<comment type="subcellular location">
    <subcellularLocation>
        <location evidence="3">Cytoplasm</location>
    </subcellularLocation>
    <subcellularLocation>
        <location evidence="2">Nucleus</location>
    </subcellularLocation>
</comment>
<evidence type="ECO:0000256" key="8">
    <source>
        <dbReference type="ARBA" id="ARBA00022884"/>
    </source>
</evidence>
<dbReference type="OrthoDB" id="10003593at2759"/>
<dbReference type="CDD" id="cd09232">
    <property type="entry name" value="Snurportin-1_C"/>
    <property type="match status" value="1"/>
</dbReference>
<dbReference type="Pfam" id="PF21974">
    <property type="entry name" value="SPN1_m3Gcap_bd"/>
    <property type="match status" value="1"/>
</dbReference>
<dbReference type="Gene3D" id="3.30.470.30">
    <property type="entry name" value="DNA ligase/mRNA capping enzyme"/>
    <property type="match status" value="1"/>
</dbReference>
<organism evidence="12 13">
    <name type="scientific">Candidula unifasciata</name>
    <dbReference type="NCBI Taxonomy" id="100452"/>
    <lineage>
        <taxon>Eukaryota</taxon>
        <taxon>Metazoa</taxon>
        <taxon>Spiralia</taxon>
        <taxon>Lophotrochozoa</taxon>
        <taxon>Mollusca</taxon>
        <taxon>Gastropoda</taxon>
        <taxon>Heterobranchia</taxon>
        <taxon>Euthyneura</taxon>
        <taxon>Panpulmonata</taxon>
        <taxon>Eupulmonata</taxon>
        <taxon>Stylommatophora</taxon>
        <taxon>Helicina</taxon>
        <taxon>Helicoidea</taxon>
        <taxon>Geomitridae</taxon>
        <taxon>Candidula</taxon>
    </lineage>
</organism>
<evidence type="ECO:0000256" key="4">
    <source>
        <dbReference type="ARBA" id="ARBA00007540"/>
    </source>
</evidence>